<dbReference type="RefSeq" id="WP_322443042.1">
    <property type="nucleotide sequence ID" value="NZ_JAXOTQ010000046.1"/>
</dbReference>
<organism evidence="1 2">
    <name type="scientific">Micromonospora sicca</name>
    <dbReference type="NCBI Taxonomy" id="2202420"/>
    <lineage>
        <taxon>Bacteria</taxon>
        <taxon>Bacillati</taxon>
        <taxon>Actinomycetota</taxon>
        <taxon>Actinomycetes</taxon>
        <taxon>Micromonosporales</taxon>
        <taxon>Micromonosporaceae</taxon>
        <taxon>Micromonospora</taxon>
    </lineage>
</organism>
<gene>
    <name evidence="1" type="ORF">U2F25_28970</name>
</gene>
<name>A0ABU5JLE4_9ACTN</name>
<proteinExistence type="predicted"/>
<accession>A0ABU5JLE4</accession>
<evidence type="ECO:0000313" key="1">
    <source>
        <dbReference type="EMBL" id="MDZ5493450.1"/>
    </source>
</evidence>
<comment type="caution">
    <text evidence="1">The sequence shown here is derived from an EMBL/GenBank/DDBJ whole genome shotgun (WGS) entry which is preliminary data.</text>
</comment>
<dbReference type="EMBL" id="JAXOTQ010000046">
    <property type="protein sequence ID" value="MDZ5493450.1"/>
    <property type="molecule type" value="Genomic_DNA"/>
</dbReference>
<protein>
    <recommendedName>
        <fullName evidence="3">Thioesterase</fullName>
    </recommendedName>
</protein>
<dbReference type="Proteomes" id="UP001290101">
    <property type="component" value="Unassembled WGS sequence"/>
</dbReference>
<keyword evidence="2" id="KW-1185">Reference proteome</keyword>
<reference evidence="1 2" key="1">
    <citation type="submission" date="2023-12" db="EMBL/GenBank/DDBJ databases">
        <title>Micromonospora sp. nov., isolated from Atacama Desert.</title>
        <authorList>
            <person name="Carro L."/>
            <person name="Golinska P."/>
            <person name="Klenk H.-P."/>
            <person name="Goodfellow M."/>
        </authorList>
    </citation>
    <scope>NUCLEOTIDE SEQUENCE [LARGE SCALE GENOMIC DNA]</scope>
    <source>
        <strain evidence="1 2">4G53</strain>
    </source>
</reference>
<evidence type="ECO:0000313" key="2">
    <source>
        <dbReference type="Proteomes" id="UP001290101"/>
    </source>
</evidence>
<sequence length="126" mass="13633">MTAALDVDDVSTGGEWVTLAVPPDLDQAYRAVTGWGAPEPPVGLGTVVARLAWTRGRPMPPGGVLVEMTLRRLDIPPADNHWLARVDTDVVGVRDGRRRVRVTTQLRAAADGRDVADVDFLLDWPA</sequence>
<evidence type="ECO:0008006" key="3">
    <source>
        <dbReference type="Google" id="ProtNLM"/>
    </source>
</evidence>